<keyword evidence="2" id="KW-0548">Nucleotidyltransferase</keyword>
<evidence type="ECO:0000313" key="10">
    <source>
        <dbReference type="Proteomes" id="UP000626092"/>
    </source>
</evidence>
<keyword evidence="4" id="KW-0255">Endonuclease</keyword>
<keyword evidence="6" id="KW-0695">RNA-directed DNA polymerase</keyword>
<accession>A0A834HGF5</accession>
<dbReference type="GO" id="GO:0003964">
    <property type="term" value="F:RNA-directed DNA polymerase activity"/>
    <property type="evidence" value="ECO:0007669"/>
    <property type="project" value="UniProtKB-KW"/>
</dbReference>
<keyword evidence="5" id="KW-0378">Hydrolase</keyword>
<dbReference type="OrthoDB" id="2013610at2759"/>
<dbReference type="InterPro" id="IPR050951">
    <property type="entry name" value="Retrovirus_Pol_polyprotein"/>
</dbReference>
<dbReference type="Pfam" id="PF24626">
    <property type="entry name" value="SH3_Tf2-1"/>
    <property type="match status" value="1"/>
</dbReference>
<organism evidence="9 10">
    <name type="scientific">Rhododendron simsii</name>
    <name type="common">Sims's rhododendron</name>
    <dbReference type="NCBI Taxonomy" id="118357"/>
    <lineage>
        <taxon>Eukaryota</taxon>
        <taxon>Viridiplantae</taxon>
        <taxon>Streptophyta</taxon>
        <taxon>Embryophyta</taxon>
        <taxon>Tracheophyta</taxon>
        <taxon>Spermatophyta</taxon>
        <taxon>Magnoliopsida</taxon>
        <taxon>eudicotyledons</taxon>
        <taxon>Gunneridae</taxon>
        <taxon>Pentapetalae</taxon>
        <taxon>asterids</taxon>
        <taxon>Ericales</taxon>
        <taxon>Ericaceae</taxon>
        <taxon>Ericoideae</taxon>
        <taxon>Rhodoreae</taxon>
        <taxon>Rhododendron</taxon>
    </lineage>
</organism>
<dbReference type="PANTHER" id="PTHR37984">
    <property type="entry name" value="PROTEIN CBG26694"/>
    <property type="match status" value="1"/>
</dbReference>
<dbReference type="SUPFAM" id="SSF56672">
    <property type="entry name" value="DNA/RNA polymerases"/>
    <property type="match status" value="1"/>
</dbReference>
<evidence type="ECO:0000259" key="7">
    <source>
        <dbReference type="Pfam" id="PF17917"/>
    </source>
</evidence>
<dbReference type="AlphaFoldDB" id="A0A834HGF5"/>
<dbReference type="CDD" id="cd09274">
    <property type="entry name" value="RNase_HI_RT_Ty3"/>
    <property type="match status" value="1"/>
</dbReference>
<evidence type="ECO:0000256" key="4">
    <source>
        <dbReference type="ARBA" id="ARBA00022759"/>
    </source>
</evidence>
<evidence type="ECO:0000256" key="6">
    <source>
        <dbReference type="ARBA" id="ARBA00022918"/>
    </source>
</evidence>
<reference evidence="9" key="1">
    <citation type="submission" date="2019-11" db="EMBL/GenBank/DDBJ databases">
        <authorList>
            <person name="Liu Y."/>
            <person name="Hou J."/>
            <person name="Li T.-Q."/>
            <person name="Guan C.-H."/>
            <person name="Wu X."/>
            <person name="Wu H.-Z."/>
            <person name="Ling F."/>
            <person name="Zhang R."/>
            <person name="Shi X.-G."/>
            <person name="Ren J.-P."/>
            <person name="Chen E.-F."/>
            <person name="Sun J.-M."/>
        </authorList>
    </citation>
    <scope>NUCLEOTIDE SEQUENCE</scope>
    <source>
        <strain evidence="9">Adult_tree_wgs_1</strain>
        <tissue evidence="9">Leaves</tissue>
    </source>
</reference>
<evidence type="ECO:0000256" key="2">
    <source>
        <dbReference type="ARBA" id="ARBA00022695"/>
    </source>
</evidence>
<proteinExistence type="predicted"/>
<protein>
    <submittedName>
        <fullName evidence="9">Uncharacterized protein</fullName>
    </submittedName>
</protein>
<dbReference type="EMBL" id="WJXA01000001">
    <property type="protein sequence ID" value="KAF7152598.1"/>
    <property type="molecule type" value="Genomic_DNA"/>
</dbReference>
<dbReference type="InterPro" id="IPR016197">
    <property type="entry name" value="Chromo-like_dom_sf"/>
</dbReference>
<evidence type="ECO:0000256" key="5">
    <source>
        <dbReference type="ARBA" id="ARBA00022801"/>
    </source>
</evidence>
<evidence type="ECO:0000256" key="3">
    <source>
        <dbReference type="ARBA" id="ARBA00022722"/>
    </source>
</evidence>
<dbReference type="InterPro" id="IPR041373">
    <property type="entry name" value="RT_RNaseH"/>
</dbReference>
<dbReference type="Gene3D" id="3.30.420.10">
    <property type="entry name" value="Ribonuclease H-like superfamily/Ribonuclease H"/>
    <property type="match status" value="1"/>
</dbReference>
<keyword evidence="3" id="KW-0540">Nuclease</keyword>
<evidence type="ECO:0000259" key="8">
    <source>
        <dbReference type="Pfam" id="PF24626"/>
    </source>
</evidence>
<evidence type="ECO:0000313" key="9">
    <source>
        <dbReference type="EMBL" id="KAF7152598.1"/>
    </source>
</evidence>
<feature type="domain" description="Reverse transcriptase RNase H-like" evidence="7">
    <location>
        <begin position="40"/>
        <end position="139"/>
    </location>
</feature>
<dbReference type="InterPro" id="IPR012337">
    <property type="entry name" value="RNaseH-like_sf"/>
</dbReference>
<name>A0A834HGF5_RHOSS</name>
<dbReference type="SUPFAM" id="SSF53098">
    <property type="entry name" value="Ribonuclease H-like"/>
    <property type="match status" value="1"/>
</dbReference>
<dbReference type="GO" id="GO:0004519">
    <property type="term" value="F:endonuclease activity"/>
    <property type="evidence" value="ECO:0007669"/>
    <property type="project" value="UniProtKB-KW"/>
</dbReference>
<dbReference type="GO" id="GO:0003676">
    <property type="term" value="F:nucleic acid binding"/>
    <property type="evidence" value="ECO:0007669"/>
    <property type="project" value="InterPro"/>
</dbReference>
<dbReference type="PANTHER" id="PTHR37984:SF5">
    <property type="entry name" value="PROTEIN NYNRIN-LIKE"/>
    <property type="match status" value="1"/>
</dbReference>
<dbReference type="Pfam" id="PF17917">
    <property type="entry name" value="RT_RNaseH"/>
    <property type="match status" value="1"/>
</dbReference>
<gene>
    <name evidence="9" type="ORF">RHSIM_Rhsim01G0083100</name>
</gene>
<dbReference type="GO" id="GO:0016787">
    <property type="term" value="F:hydrolase activity"/>
    <property type="evidence" value="ECO:0007669"/>
    <property type="project" value="UniProtKB-KW"/>
</dbReference>
<dbReference type="Proteomes" id="UP000626092">
    <property type="component" value="Unassembled WGS sequence"/>
</dbReference>
<dbReference type="InterPro" id="IPR036397">
    <property type="entry name" value="RNaseH_sf"/>
</dbReference>
<sequence>MLHWPRPQTIKALRGFLEAESAFHQLKTALSSALVLTLADYTKPFVLECDASGKGVGAILMHEGRPLAFYIKALSITRLGLFTYEKKLFAVLMSVTKWRHYQLGRKFLIKTDHQSLKFILEQRVTTPMQQKWLSKLMGFDYDIVYKTRKTNVVVDALPRMGEGFESKAADQGTMAAVTVVLCQWVKDLQKHWLQDQDIQKIIIDLQQHPASHPSFSWQHHMLYFKSRLVVGCDICQRHKNETVASPGLLQPLPIPTRLWSDISMDFIEGLPSSTSKIVIYVVVDRLRKYDDFMSLPHPYTATTVAQVFLDNIFKLHGMPNSIVSNRDTIFISAFGKSFSICKINRSERVFEVGDWVYLKLQPFRQVTVAFSRNANLAPKYFGPYQVVKKVRPVAYELELPPYFKIHPVFHVSLLKKKLGQDAVVQTELPLVREVGQMQLEPVAILDRRLVKQHNRPVTKVLIQWSNSIPEDATWETWHDIQQRFPLFQP</sequence>
<keyword evidence="1" id="KW-0808">Transferase</keyword>
<comment type="caution">
    <text evidence="9">The sequence shown here is derived from an EMBL/GenBank/DDBJ whole genome shotgun (WGS) entry which is preliminary data.</text>
</comment>
<dbReference type="InterPro" id="IPR043502">
    <property type="entry name" value="DNA/RNA_pol_sf"/>
</dbReference>
<feature type="domain" description="Tf2-1-like SH3-like" evidence="8">
    <location>
        <begin position="353"/>
        <end position="416"/>
    </location>
</feature>
<dbReference type="Gene3D" id="3.10.20.370">
    <property type="match status" value="1"/>
</dbReference>
<keyword evidence="10" id="KW-1185">Reference proteome</keyword>
<dbReference type="InterPro" id="IPR056924">
    <property type="entry name" value="SH3_Tf2-1"/>
</dbReference>
<evidence type="ECO:0000256" key="1">
    <source>
        <dbReference type="ARBA" id="ARBA00022679"/>
    </source>
</evidence>
<dbReference type="SUPFAM" id="SSF54160">
    <property type="entry name" value="Chromo domain-like"/>
    <property type="match status" value="1"/>
</dbReference>